<feature type="domain" description="SAM" evidence="2">
    <location>
        <begin position="320"/>
        <end position="384"/>
    </location>
</feature>
<sequence>MPPGSAARRVRVIRIEALLDELGTELTQAVAHNAGAGATMLQTIQETMECRRSDVEASTEAALAARESLDADVAAFASAAAALDAQETRVQNRHIADVAALRGMHGTKLKRVDEAFRAAAEDVATNTALIRAKYAAEERQLVDDLPRRLRPVQDEQGALQRRRDDLNGRAVKVRDEEVFVAALVKDLSFHEEHTRGEASALMIADEALRTIRTEVVDLRDHAKEMPGEDLNNVVSYAKALNVASMRVTPVEYEQKITTKLFVVKSFLSKITTKINKGPQDQNKKEVGSSRGDGGSRIGNGERTEDLDSFEKRLYADAASWSPAAVRQWMETEGFETWGEVFEGRQVDGSLLLGLSFGDLEDELDVKGRKERKAIWKAIERLRQFQKSESDVVVEKKKGFFSNVLCFGVKNNHF</sequence>
<dbReference type="EMBL" id="HBFC01017130">
    <property type="protein sequence ID" value="CAD8707497.1"/>
    <property type="molecule type" value="Transcribed_RNA"/>
</dbReference>
<dbReference type="InterPro" id="IPR001660">
    <property type="entry name" value="SAM"/>
</dbReference>
<dbReference type="AlphaFoldDB" id="A0A7S0X8B0"/>
<reference evidence="3" key="1">
    <citation type="submission" date="2021-01" db="EMBL/GenBank/DDBJ databases">
        <authorList>
            <person name="Corre E."/>
            <person name="Pelletier E."/>
            <person name="Niang G."/>
            <person name="Scheremetjew M."/>
            <person name="Finn R."/>
            <person name="Kale V."/>
            <person name="Holt S."/>
            <person name="Cochrane G."/>
            <person name="Meng A."/>
            <person name="Brown T."/>
            <person name="Cohen L."/>
        </authorList>
    </citation>
    <scope>NUCLEOTIDE SEQUENCE</scope>
    <source>
        <strain evidence="3">SL-175</strain>
    </source>
</reference>
<protein>
    <recommendedName>
        <fullName evidence="2">SAM domain-containing protein</fullName>
    </recommendedName>
</protein>
<name>A0A7S0X8B0_9CHLO</name>
<dbReference type="Pfam" id="PF07647">
    <property type="entry name" value="SAM_2"/>
    <property type="match status" value="1"/>
</dbReference>
<dbReference type="SUPFAM" id="SSF47769">
    <property type="entry name" value="SAM/Pointed domain"/>
    <property type="match status" value="1"/>
</dbReference>
<evidence type="ECO:0000259" key="2">
    <source>
        <dbReference type="PROSITE" id="PS50105"/>
    </source>
</evidence>
<proteinExistence type="predicted"/>
<organism evidence="3">
    <name type="scientific">Mantoniella antarctica</name>
    <dbReference type="NCBI Taxonomy" id="81844"/>
    <lineage>
        <taxon>Eukaryota</taxon>
        <taxon>Viridiplantae</taxon>
        <taxon>Chlorophyta</taxon>
        <taxon>Mamiellophyceae</taxon>
        <taxon>Mamiellales</taxon>
        <taxon>Mamiellaceae</taxon>
        <taxon>Mantoniella</taxon>
    </lineage>
</organism>
<feature type="region of interest" description="Disordered" evidence="1">
    <location>
        <begin position="276"/>
        <end position="302"/>
    </location>
</feature>
<evidence type="ECO:0000313" key="3">
    <source>
        <dbReference type="EMBL" id="CAD8707497.1"/>
    </source>
</evidence>
<accession>A0A7S0X8B0</accession>
<dbReference type="InterPro" id="IPR013761">
    <property type="entry name" value="SAM/pointed_sf"/>
</dbReference>
<dbReference type="SMART" id="SM00454">
    <property type="entry name" value="SAM"/>
    <property type="match status" value="1"/>
</dbReference>
<dbReference type="Gene3D" id="1.10.150.50">
    <property type="entry name" value="Transcription Factor, Ets-1"/>
    <property type="match status" value="1"/>
</dbReference>
<gene>
    <name evidence="3" type="ORF">MANT1106_LOCUS10180</name>
</gene>
<evidence type="ECO:0000256" key="1">
    <source>
        <dbReference type="SAM" id="MobiDB-lite"/>
    </source>
</evidence>
<dbReference type="PROSITE" id="PS50105">
    <property type="entry name" value="SAM_DOMAIN"/>
    <property type="match status" value="1"/>
</dbReference>